<reference evidence="7 9" key="1">
    <citation type="journal article" date="2012" name="Nature">
        <title>Algal genomes reveal evolutionary mosaicism and the fate of nucleomorphs.</title>
        <authorList>
            <consortium name="DOE Joint Genome Institute"/>
            <person name="Curtis B.A."/>
            <person name="Tanifuji G."/>
            <person name="Burki F."/>
            <person name="Gruber A."/>
            <person name="Irimia M."/>
            <person name="Maruyama S."/>
            <person name="Arias M.C."/>
            <person name="Ball S.G."/>
            <person name="Gile G.H."/>
            <person name="Hirakawa Y."/>
            <person name="Hopkins J.F."/>
            <person name="Kuo A."/>
            <person name="Rensing S.A."/>
            <person name="Schmutz J."/>
            <person name="Symeonidi A."/>
            <person name="Elias M."/>
            <person name="Eveleigh R.J."/>
            <person name="Herman E.K."/>
            <person name="Klute M.J."/>
            <person name="Nakayama T."/>
            <person name="Obornik M."/>
            <person name="Reyes-Prieto A."/>
            <person name="Armbrust E.V."/>
            <person name="Aves S.J."/>
            <person name="Beiko R.G."/>
            <person name="Coutinho P."/>
            <person name="Dacks J.B."/>
            <person name="Durnford D.G."/>
            <person name="Fast N.M."/>
            <person name="Green B.R."/>
            <person name="Grisdale C.J."/>
            <person name="Hempel F."/>
            <person name="Henrissat B."/>
            <person name="Hoppner M.P."/>
            <person name="Ishida K."/>
            <person name="Kim E."/>
            <person name="Koreny L."/>
            <person name="Kroth P.G."/>
            <person name="Liu Y."/>
            <person name="Malik S.B."/>
            <person name="Maier U.G."/>
            <person name="McRose D."/>
            <person name="Mock T."/>
            <person name="Neilson J.A."/>
            <person name="Onodera N.T."/>
            <person name="Poole A.M."/>
            <person name="Pritham E.J."/>
            <person name="Richards T.A."/>
            <person name="Rocap G."/>
            <person name="Roy S.W."/>
            <person name="Sarai C."/>
            <person name="Schaack S."/>
            <person name="Shirato S."/>
            <person name="Slamovits C.H."/>
            <person name="Spencer D.F."/>
            <person name="Suzuki S."/>
            <person name="Worden A.Z."/>
            <person name="Zauner S."/>
            <person name="Barry K."/>
            <person name="Bell C."/>
            <person name="Bharti A.K."/>
            <person name="Crow J.A."/>
            <person name="Grimwood J."/>
            <person name="Kramer R."/>
            <person name="Lindquist E."/>
            <person name="Lucas S."/>
            <person name="Salamov A."/>
            <person name="McFadden G.I."/>
            <person name="Lane C.E."/>
            <person name="Keeling P.J."/>
            <person name="Gray M.W."/>
            <person name="Grigoriev I.V."/>
            <person name="Archibald J.M."/>
        </authorList>
    </citation>
    <scope>NUCLEOTIDE SEQUENCE</scope>
    <source>
        <strain evidence="7 9">CCMP2712</strain>
    </source>
</reference>
<comment type="subcellular location">
    <subcellularLocation>
        <location evidence="1">Membrane</location>
    </subcellularLocation>
</comment>
<keyword evidence="3" id="KW-0812">Transmembrane</keyword>
<accession>L1INB8</accession>
<evidence type="ECO:0000256" key="5">
    <source>
        <dbReference type="ARBA" id="ARBA00023136"/>
    </source>
</evidence>
<dbReference type="GO" id="GO:0008104">
    <property type="term" value="P:intracellular protein localization"/>
    <property type="evidence" value="ECO:0007669"/>
    <property type="project" value="TreeGrafter"/>
</dbReference>
<keyword evidence="9" id="KW-1185">Reference proteome</keyword>
<reference evidence="8" key="3">
    <citation type="submission" date="2015-06" db="UniProtKB">
        <authorList>
            <consortium name="EnsemblProtists"/>
        </authorList>
    </citation>
    <scope>IDENTIFICATION</scope>
</reference>
<dbReference type="OMA" id="REDCCER"/>
<dbReference type="STRING" id="905079.L1INB8"/>
<evidence type="ECO:0000256" key="3">
    <source>
        <dbReference type="ARBA" id="ARBA00022692"/>
    </source>
</evidence>
<dbReference type="OrthoDB" id="21458at2759"/>
<dbReference type="GeneID" id="17294116"/>
<dbReference type="AlphaFoldDB" id="L1INB8"/>
<dbReference type="PANTHER" id="PTHR33966:SF1">
    <property type="entry name" value="PROTEIN ODR-4 HOMOLOG"/>
    <property type="match status" value="1"/>
</dbReference>
<dbReference type="RefSeq" id="XP_005824369.1">
    <property type="nucleotide sequence ID" value="XM_005824312.1"/>
</dbReference>
<feature type="region of interest" description="Disordered" evidence="6">
    <location>
        <begin position="193"/>
        <end position="219"/>
    </location>
</feature>
<dbReference type="Pfam" id="PF14778">
    <property type="entry name" value="ODR4-like"/>
    <property type="match status" value="1"/>
</dbReference>
<name>L1INB8_GUITC</name>
<feature type="region of interest" description="Disordered" evidence="6">
    <location>
        <begin position="229"/>
        <end position="248"/>
    </location>
</feature>
<dbReference type="GO" id="GO:0016020">
    <property type="term" value="C:membrane"/>
    <property type="evidence" value="ECO:0007669"/>
    <property type="project" value="UniProtKB-SubCell"/>
</dbReference>
<dbReference type="Proteomes" id="UP000011087">
    <property type="component" value="Unassembled WGS sequence"/>
</dbReference>
<dbReference type="EMBL" id="JH993060">
    <property type="protein sequence ID" value="EKX37389.1"/>
    <property type="molecule type" value="Genomic_DNA"/>
</dbReference>
<dbReference type="HOGENOM" id="CLU_668102_0_0_1"/>
<dbReference type="GO" id="GO:0012505">
    <property type="term" value="C:endomembrane system"/>
    <property type="evidence" value="ECO:0007669"/>
    <property type="project" value="TreeGrafter"/>
</dbReference>
<proteinExistence type="inferred from homology"/>
<evidence type="ECO:0000256" key="4">
    <source>
        <dbReference type="ARBA" id="ARBA00022989"/>
    </source>
</evidence>
<evidence type="ECO:0000313" key="8">
    <source>
        <dbReference type="EnsemblProtists" id="EKX37389"/>
    </source>
</evidence>
<comment type="similarity">
    <text evidence="2">Belongs to the ODR-4 family.</text>
</comment>
<protein>
    <recommendedName>
        <fullName evidence="10">Protein odr-4 homolog</fullName>
    </recommendedName>
</protein>
<reference evidence="9" key="2">
    <citation type="submission" date="2012-11" db="EMBL/GenBank/DDBJ databases">
        <authorList>
            <person name="Kuo A."/>
            <person name="Curtis B.A."/>
            <person name="Tanifuji G."/>
            <person name="Burki F."/>
            <person name="Gruber A."/>
            <person name="Irimia M."/>
            <person name="Maruyama S."/>
            <person name="Arias M.C."/>
            <person name="Ball S.G."/>
            <person name="Gile G.H."/>
            <person name="Hirakawa Y."/>
            <person name="Hopkins J.F."/>
            <person name="Rensing S.A."/>
            <person name="Schmutz J."/>
            <person name="Symeonidi A."/>
            <person name="Elias M."/>
            <person name="Eveleigh R.J."/>
            <person name="Herman E.K."/>
            <person name="Klute M.J."/>
            <person name="Nakayama T."/>
            <person name="Obornik M."/>
            <person name="Reyes-Prieto A."/>
            <person name="Armbrust E.V."/>
            <person name="Aves S.J."/>
            <person name="Beiko R.G."/>
            <person name="Coutinho P."/>
            <person name="Dacks J.B."/>
            <person name="Durnford D.G."/>
            <person name="Fast N.M."/>
            <person name="Green B.R."/>
            <person name="Grisdale C."/>
            <person name="Hempe F."/>
            <person name="Henrissat B."/>
            <person name="Hoppner M.P."/>
            <person name="Ishida K.-I."/>
            <person name="Kim E."/>
            <person name="Koreny L."/>
            <person name="Kroth P.G."/>
            <person name="Liu Y."/>
            <person name="Malik S.-B."/>
            <person name="Maier U.G."/>
            <person name="McRose D."/>
            <person name="Mock T."/>
            <person name="Neilson J.A."/>
            <person name="Onodera N.T."/>
            <person name="Poole A.M."/>
            <person name="Pritham E.J."/>
            <person name="Richards T.A."/>
            <person name="Rocap G."/>
            <person name="Roy S.W."/>
            <person name="Sarai C."/>
            <person name="Schaack S."/>
            <person name="Shirato S."/>
            <person name="Slamovits C.H."/>
            <person name="Spencer D.F."/>
            <person name="Suzuki S."/>
            <person name="Worden A.Z."/>
            <person name="Zauner S."/>
            <person name="Barry K."/>
            <person name="Bell C."/>
            <person name="Bharti A.K."/>
            <person name="Crow J.A."/>
            <person name="Grimwood J."/>
            <person name="Kramer R."/>
            <person name="Lindquist E."/>
            <person name="Lucas S."/>
            <person name="Salamov A."/>
            <person name="McFadden G.I."/>
            <person name="Lane C.E."/>
            <person name="Keeling P.J."/>
            <person name="Gray M.W."/>
            <person name="Grigoriev I.V."/>
            <person name="Archibald J.M."/>
        </authorList>
    </citation>
    <scope>NUCLEOTIDE SEQUENCE</scope>
    <source>
        <strain evidence="9">CCMP2712</strain>
    </source>
</reference>
<dbReference type="EnsemblProtists" id="EKX37389">
    <property type="protein sequence ID" value="EKX37389"/>
    <property type="gene ID" value="GUITHDRAFT_116505"/>
</dbReference>
<organism evidence="7">
    <name type="scientific">Guillardia theta (strain CCMP2712)</name>
    <name type="common">Cryptophyte</name>
    <dbReference type="NCBI Taxonomy" id="905079"/>
    <lineage>
        <taxon>Eukaryota</taxon>
        <taxon>Cryptophyceae</taxon>
        <taxon>Pyrenomonadales</taxon>
        <taxon>Geminigeraceae</taxon>
        <taxon>Guillardia</taxon>
    </lineage>
</organism>
<keyword evidence="5" id="KW-0472">Membrane</keyword>
<dbReference type="PANTHER" id="PTHR33966">
    <property type="entry name" value="PROTEIN ODR-4 HOMOLOG"/>
    <property type="match status" value="1"/>
</dbReference>
<dbReference type="KEGG" id="gtt:GUITHDRAFT_116505"/>
<gene>
    <name evidence="7" type="ORF">GUITHDRAFT_116505</name>
</gene>
<evidence type="ECO:0008006" key="10">
    <source>
        <dbReference type="Google" id="ProtNLM"/>
    </source>
</evidence>
<evidence type="ECO:0000313" key="9">
    <source>
        <dbReference type="Proteomes" id="UP000011087"/>
    </source>
</evidence>
<evidence type="ECO:0000256" key="2">
    <source>
        <dbReference type="ARBA" id="ARBA00010131"/>
    </source>
</evidence>
<evidence type="ECO:0000256" key="1">
    <source>
        <dbReference type="ARBA" id="ARBA00004370"/>
    </source>
</evidence>
<sequence length="412" mass="44670">MTPQRDTVLFFIPTPDMGDEKGTWSSVDESWMFEHAREVQRMLPGGLMVMGIYFFCPTDQVGAKANMAFSTLRRLARVQSTICFLDEQEESEIGAERLFFHMCSKTRKSTCKAYNVKDSSKGSHPAELKGDVFSGFVGVNSSFHFSMSVSIPRVEEATKSGKLNSLLEGKVREKLSCISSCISTIDDTLVSSEPLVGGGKGGKGKQGKADKSSKGGAEPQELELRLFSPAGSGLHSGLPVGVGEEEEEGGGEEALHISGEIMSYGIVMGSESSIMAERAIKQDLVATISHRVSMLLEEWELQASEKGSKSVLEEAVSKGKASSWILPSRLCFPLNGVIKFFAHVMPGDSPSDALESLQQMLPSIVAVQPKQGPKEEQQEQQLGGNGMWKYVAVGGVVALYGLEMIFDFLPFI</sequence>
<evidence type="ECO:0000313" key="7">
    <source>
        <dbReference type="EMBL" id="EKX37389.1"/>
    </source>
</evidence>
<keyword evidence="4" id="KW-1133">Transmembrane helix</keyword>
<dbReference type="PaxDb" id="55529-EKX37389"/>
<evidence type="ECO:0000256" key="6">
    <source>
        <dbReference type="SAM" id="MobiDB-lite"/>
    </source>
</evidence>
<dbReference type="InterPro" id="IPR029454">
    <property type="entry name" value="ODR-4-like"/>
</dbReference>